<accession>A0ABW9B8H0</accession>
<feature type="signal peptide" evidence="2">
    <location>
        <begin position="1"/>
        <end position="25"/>
    </location>
</feature>
<protein>
    <recommendedName>
        <fullName evidence="5">Transmembrane protein</fullName>
    </recommendedName>
</protein>
<feature type="transmembrane region" description="Helical" evidence="1">
    <location>
        <begin position="146"/>
        <end position="166"/>
    </location>
</feature>
<feature type="chain" id="PRO_5045734903" description="Transmembrane protein" evidence="2">
    <location>
        <begin position="26"/>
        <end position="606"/>
    </location>
</feature>
<feature type="transmembrane region" description="Helical" evidence="1">
    <location>
        <begin position="172"/>
        <end position="188"/>
    </location>
</feature>
<feature type="transmembrane region" description="Helical" evidence="1">
    <location>
        <begin position="86"/>
        <end position="112"/>
    </location>
</feature>
<comment type="caution">
    <text evidence="3">The sequence shown here is derived from an EMBL/GenBank/DDBJ whole genome shotgun (WGS) entry which is preliminary data.</text>
</comment>
<evidence type="ECO:0000256" key="1">
    <source>
        <dbReference type="SAM" id="Phobius"/>
    </source>
</evidence>
<organism evidence="3 4">
    <name type="scientific">Paraburkholderia phytofirmans</name>
    <dbReference type="NCBI Taxonomy" id="261302"/>
    <lineage>
        <taxon>Bacteria</taxon>
        <taxon>Pseudomonadati</taxon>
        <taxon>Pseudomonadota</taxon>
        <taxon>Betaproteobacteria</taxon>
        <taxon>Burkholderiales</taxon>
        <taxon>Burkholderiaceae</taxon>
        <taxon>Paraburkholderia</taxon>
    </lineage>
</organism>
<keyword evidence="1" id="KW-0472">Membrane</keyword>
<name>A0ABW9B8H0_9BURK</name>
<keyword evidence="1" id="KW-0812">Transmembrane</keyword>
<gene>
    <name evidence="3" type="ORF">PQR03_00410</name>
</gene>
<proteinExistence type="predicted"/>
<dbReference type="Proteomes" id="UP001629274">
    <property type="component" value="Unassembled WGS sequence"/>
</dbReference>
<sequence>MSIFWRALCLLLTVLALGTAEPCAAQSATGASAVDATSPPIVFDRNLLLGMIGASDVPGHDDQVQLTREQAMRLLGGTSDAQRNRVMFWLIIASFSFVALSLVIMVLVVGFVRWSFWRRASLEGPHKWRTYLLQLPLGAPEGSVRALLSLFVVVFGFLVIAMQGYLSLGNTEAIAGFVGAVITFYFTSRNSEQARKAILQAHAAADATATNVANVIQTAADAATTAQRENSDRMSAVTKSAFDKSAETATIALRTIADTAAGAAGATDSPATSTQSQLSTLRDRLTAMQQVARGVSDLGLGGETLPAAAATVATVSDLLGKIQPLLNGKPDAATITSVLQEAGAKLPALEAAGLPGALAESIEVLRTVASPILAGLPGGPAGIVGGVLIAGIRLAGRQRDLNTFKAALLSKPFDPVLLPDAPDEAEAAAAFAISPMMQAHFPNADPSTRLALMALATRKNEDGTRRNAADIAQTCADDIASRTANVLPARGPDTEFTSVAELTHALDEYLGSLVHLNAKQALPADTTLTAGTSDAAPQPSLQTLADAARQLLPDPKAAAQLERLVYLGEALGKLPIDKQQAVSLVTDALSVAAQSALVQTTTEESP</sequence>
<dbReference type="RefSeq" id="WP_408263146.1">
    <property type="nucleotide sequence ID" value="NZ_JAQQCK010000010.1"/>
</dbReference>
<keyword evidence="1" id="KW-1133">Transmembrane helix</keyword>
<evidence type="ECO:0008006" key="5">
    <source>
        <dbReference type="Google" id="ProtNLM"/>
    </source>
</evidence>
<evidence type="ECO:0000256" key="2">
    <source>
        <dbReference type="SAM" id="SignalP"/>
    </source>
</evidence>
<evidence type="ECO:0000313" key="4">
    <source>
        <dbReference type="Proteomes" id="UP001629274"/>
    </source>
</evidence>
<dbReference type="EMBL" id="JAQQDR010000001">
    <property type="protein sequence ID" value="MFM0236582.1"/>
    <property type="molecule type" value="Genomic_DNA"/>
</dbReference>
<keyword evidence="4" id="KW-1185">Reference proteome</keyword>
<reference evidence="3 4" key="1">
    <citation type="journal article" date="2024" name="Chem. Sci.">
        <title>Discovery of megapolipeptins by genome mining of a Burkholderiales bacteria collection.</title>
        <authorList>
            <person name="Paulo B.S."/>
            <person name="Recchia M.J.J."/>
            <person name="Lee S."/>
            <person name="Fergusson C.H."/>
            <person name="Romanowski S.B."/>
            <person name="Hernandez A."/>
            <person name="Krull N."/>
            <person name="Liu D.Y."/>
            <person name="Cavanagh H."/>
            <person name="Bos A."/>
            <person name="Gray C.A."/>
            <person name="Murphy B.T."/>
            <person name="Linington R.G."/>
            <person name="Eustaquio A.S."/>
        </authorList>
    </citation>
    <scope>NUCLEOTIDE SEQUENCE [LARGE SCALE GENOMIC DNA]</scope>
    <source>
        <strain evidence="3 4">RL17-351-BIE-A</strain>
    </source>
</reference>
<keyword evidence="2" id="KW-0732">Signal</keyword>
<evidence type="ECO:0000313" key="3">
    <source>
        <dbReference type="EMBL" id="MFM0236582.1"/>
    </source>
</evidence>